<keyword evidence="7" id="KW-0378">Hydrolase</keyword>
<feature type="transmembrane region" description="Helical" evidence="13">
    <location>
        <begin position="380"/>
        <end position="400"/>
    </location>
</feature>
<protein>
    <recommendedName>
        <fullName evidence="14">Endonuclease/exonuclease/phosphatase domain-containing protein</fullName>
    </recommendedName>
</protein>
<dbReference type="PANTHER" id="PTHR16320">
    <property type="entry name" value="SPHINGOMYELINASE FAMILY MEMBER"/>
    <property type="match status" value="1"/>
</dbReference>
<keyword evidence="11" id="KW-0443">Lipid metabolism</keyword>
<feature type="domain" description="Endonuclease/exonuclease/phosphatase" evidence="14">
    <location>
        <begin position="20"/>
        <end position="333"/>
    </location>
</feature>
<evidence type="ECO:0000256" key="11">
    <source>
        <dbReference type="ARBA" id="ARBA00023098"/>
    </source>
</evidence>
<dbReference type="GO" id="GO:0006665">
    <property type="term" value="P:sphingolipid metabolic process"/>
    <property type="evidence" value="ECO:0007669"/>
    <property type="project" value="UniProtKB-KW"/>
</dbReference>
<comment type="caution">
    <text evidence="15">The sequence shown here is derived from an EMBL/GenBank/DDBJ whole genome shotgun (WGS) entry which is preliminary data.</text>
</comment>
<comment type="pathway">
    <text evidence="2">Lipid metabolism; sphingolipid metabolism.</text>
</comment>
<evidence type="ECO:0000256" key="12">
    <source>
        <dbReference type="ARBA" id="ARBA00023136"/>
    </source>
</evidence>
<organism evidence="15 16">
    <name type="scientific">Cryomyces minteri</name>
    <dbReference type="NCBI Taxonomy" id="331657"/>
    <lineage>
        <taxon>Eukaryota</taxon>
        <taxon>Fungi</taxon>
        <taxon>Dikarya</taxon>
        <taxon>Ascomycota</taxon>
        <taxon>Pezizomycotina</taxon>
        <taxon>Dothideomycetes</taxon>
        <taxon>Dothideomycetes incertae sedis</taxon>
        <taxon>Cryomyces</taxon>
    </lineage>
</organism>
<evidence type="ECO:0000256" key="8">
    <source>
        <dbReference type="ARBA" id="ARBA00022842"/>
    </source>
</evidence>
<name>A0A4U0VUC5_9PEZI</name>
<accession>A0A4U0VUC5</accession>
<reference evidence="15 16" key="1">
    <citation type="submission" date="2017-03" db="EMBL/GenBank/DDBJ databases">
        <title>Genomes of endolithic fungi from Antarctica.</title>
        <authorList>
            <person name="Coleine C."/>
            <person name="Masonjones S."/>
            <person name="Stajich J.E."/>
        </authorList>
    </citation>
    <scope>NUCLEOTIDE SEQUENCE [LARGE SCALE GENOMIC DNA]</scope>
    <source>
        <strain evidence="15 16">CCFEE 5187</strain>
    </source>
</reference>
<evidence type="ECO:0000256" key="4">
    <source>
        <dbReference type="ARBA" id="ARBA00006335"/>
    </source>
</evidence>
<evidence type="ECO:0000256" key="13">
    <source>
        <dbReference type="SAM" id="Phobius"/>
    </source>
</evidence>
<dbReference type="GO" id="GO:0016020">
    <property type="term" value="C:membrane"/>
    <property type="evidence" value="ECO:0007669"/>
    <property type="project" value="UniProtKB-SubCell"/>
</dbReference>
<sequence>MSAPSGAHVFRERPSRIRIITYNCWGLKFIAQHRHERLTEIGLLLAAADPAPDIVGLQECWTQQDYRTIRDKTKHILPYGKFYYSGIFGSGLAILSRWPIEESDMYRYPLNGRPAAFFRGDWYVGKGVASARIRFGSAHKDVVEVFCTHLHAPYEAEPNDSYLCHRTAQAWEIAKLLRHASERGHLVIGLGDFNMRPLSLAHRLIETHSPVRDAWRILHPDSSLGSTEDITESRRGRPIPTIEYNLVENGATCDSALNTWRWNKGEQKKLRRGQEVIVNVKTQDPGAKRLDYIFFAPPDQSFPAGPSLEWAVDSVNVGMTSRHPTLRCSLSDHFSVEATLVCRRKPLPLPSGMESAPTAPPTNDKSVTEMFGSTPRNSNIGTMVSLMPSSSCLFPISLYDEILMMISSYNLRERRQRRLRLYHFGAEIGIAAGCLTAIWWSPRNFVSFFLMLLSTIGLSAGVIDGLMGGLFVGSELRALKEFEWEVKNARRMAAGGDPTDDLAEGEGKV</sequence>
<comment type="similarity">
    <text evidence="4">Belongs to the neutral sphingomyelinase family.</text>
</comment>
<comment type="pathway">
    <text evidence="3">Sphingolipid metabolism.</text>
</comment>
<keyword evidence="16" id="KW-1185">Reference proteome</keyword>
<dbReference type="InterPro" id="IPR038772">
    <property type="entry name" value="Sph/SMPD2-like"/>
</dbReference>
<dbReference type="GO" id="GO:0046872">
    <property type="term" value="F:metal ion binding"/>
    <property type="evidence" value="ECO:0007669"/>
    <property type="project" value="UniProtKB-KW"/>
</dbReference>
<evidence type="ECO:0000256" key="2">
    <source>
        <dbReference type="ARBA" id="ARBA00004760"/>
    </source>
</evidence>
<keyword evidence="8" id="KW-0460">Magnesium</keyword>
<dbReference type="FunFam" id="3.60.10.10:FF:000059">
    <property type="entry name" value="Inositol phosphosphingolipids phospholipase C"/>
    <property type="match status" value="1"/>
</dbReference>
<evidence type="ECO:0000256" key="1">
    <source>
        <dbReference type="ARBA" id="ARBA00004141"/>
    </source>
</evidence>
<evidence type="ECO:0000256" key="9">
    <source>
        <dbReference type="ARBA" id="ARBA00022919"/>
    </source>
</evidence>
<dbReference type="InterPro" id="IPR005135">
    <property type="entry name" value="Endo/exonuclease/phosphatase"/>
</dbReference>
<feature type="transmembrane region" description="Helical" evidence="13">
    <location>
        <begin position="446"/>
        <end position="472"/>
    </location>
</feature>
<dbReference type="InterPro" id="IPR036691">
    <property type="entry name" value="Endo/exonu/phosph_ase_sf"/>
</dbReference>
<comment type="subcellular location">
    <subcellularLocation>
        <location evidence="1">Membrane</location>
        <topology evidence="1">Multi-pass membrane protein</topology>
    </subcellularLocation>
</comment>
<dbReference type="GO" id="GO:0004767">
    <property type="term" value="F:sphingomyelin phosphodiesterase activity"/>
    <property type="evidence" value="ECO:0007669"/>
    <property type="project" value="InterPro"/>
</dbReference>
<evidence type="ECO:0000313" key="16">
    <source>
        <dbReference type="Proteomes" id="UP000308768"/>
    </source>
</evidence>
<feature type="transmembrane region" description="Helical" evidence="13">
    <location>
        <begin position="421"/>
        <end position="440"/>
    </location>
</feature>
<evidence type="ECO:0000256" key="7">
    <source>
        <dbReference type="ARBA" id="ARBA00022801"/>
    </source>
</evidence>
<keyword evidence="12 13" id="KW-0472">Membrane</keyword>
<dbReference type="Proteomes" id="UP000308768">
    <property type="component" value="Unassembled WGS sequence"/>
</dbReference>
<dbReference type="EMBL" id="NAJN01002400">
    <property type="protein sequence ID" value="TKA53251.1"/>
    <property type="molecule type" value="Genomic_DNA"/>
</dbReference>
<keyword evidence="6" id="KW-0479">Metal-binding</keyword>
<evidence type="ECO:0000256" key="6">
    <source>
        <dbReference type="ARBA" id="ARBA00022723"/>
    </source>
</evidence>
<dbReference type="Pfam" id="PF03372">
    <property type="entry name" value="Exo_endo_phos"/>
    <property type="match status" value="1"/>
</dbReference>
<dbReference type="Gene3D" id="3.60.10.10">
    <property type="entry name" value="Endonuclease/exonuclease/phosphatase"/>
    <property type="match status" value="1"/>
</dbReference>
<dbReference type="OrthoDB" id="387657at2759"/>
<keyword evidence="5 13" id="KW-0812">Transmembrane</keyword>
<dbReference type="STRING" id="331657.A0A4U0VUC5"/>
<evidence type="ECO:0000256" key="5">
    <source>
        <dbReference type="ARBA" id="ARBA00022692"/>
    </source>
</evidence>
<gene>
    <name evidence="15" type="ORF">B0A49_11690</name>
</gene>
<keyword evidence="9" id="KW-0746">Sphingolipid metabolism</keyword>
<dbReference type="PANTHER" id="PTHR16320:SF24">
    <property type="entry name" value="PHOSPHODIESTERASE, PUTATIVE-RELATED"/>
    <property type="match status" value="1"/>
</dbReference>
<proteinExistence type="inferred from homology"/>
<evidence type="ECO:0000313" key="15">
    <source>
        <dbReference type="EMBL" id="TKA53251.1"/>
    </source>
</evidence>
<dbReference type="SUPFAM" id="SSF56219">
    <property type="entry name" value="DNase I-like"/>
    <property type="match status" value="1"/>
</dbReference>
<evidence type="ECO:0000256" key="3">
    <source>
        <dbReference type="ARBA" id="ARBA00004991"/>
    </source>
</evidence>
<evidence type="ECO:0000259" key="14">
    <source>
        <dbReference type="Pfam" id="PF03372"/>
    </source>
</evidence>
<keyword evidence="10 13" id="KW-1133">Transmembrane helix</keyword>
<dbReference type="AlphaFoldDB" id="A0A4U0VUC5"/>
<evidence type="ECO:0000256" key="10">
    <source>
        <dbReference type="ARBA" id="ARBA00022989"/>
    </source>
</evidence>